<dbReference type="GO" id="GO:0000171">
    <property type="term" value="F:ribonuclease MRP activity"/>
    <property type="evidence" value="ECO:0007669"/>
    <property type="project" value="TreeGrafter"/>
</dbReference>
<dbReference type="PANTHER" id="PTHR15396:SF1">
    <property type="entry name" value="RIBONUCLEASE P PROTEIN SUBUNIT P40"/>
    <property type="match status" value="1"/>
</dbReference>
<dbReference type="STRING" id="1330021.A0A367LJA9"/>
<dbReference type="GO" id="GO:0001682">
    <property type="term" value="P:tRNA 5'-leader removal"/>
    <property type="evidence" value="ECO:0007669"/>
    <property type="project" value="InterPro"/>
</dbReference>
<evidence type="ECO:0000313" key="2">
    <source>
        <dbReference type="Proteomes" id="UP000253664"/>
    </source>
</evidence>
<dbReference type="PANTHER" id="PTHR15396">
    <property type="entry name" value="RIBONUCLEASE P PROTEIN SUBUNIT P40"/>
    <property type="match status" value="1"/>
</dbReference>
<dbReference type="AlphaFoldDB" id="A0A367LJA9"/>
<accession>A0A367LJA9</accession>
<proteinExistence type="predicted"/>
<name>A0A367LJA9_9HYPO</name>
<evidence type="ECO:0000313" key="1">
    <source>
        <dbReference type="EMBL" id="RCI14352.1"/>
    </source>
</evidence>
<dbReference type="OrthoDB" id="63112at2759"/>
<organism evidence="1 2">
    <name type="scientific">Ophiocordyceps polyrhachis-furcata BCC 54312</name>
    <dbReference type="NCBI Taxonomy" id="1330021"/>
    <lineage>
        <taxon>Eukaryota</taxon>
        <taxon>Fungi</taxon>
        <taxon>Dikarya</taxon>
        <taxon>Ascomycota</taxon>
        <taxon>Pezizomycotina</taxon>
        <taxon>Sordariomycetes</taxon>
        <taxon>Hypocreomycetidae</taxon>
        <taxon>Hypocreales</taxon>
        <taxon>Ophiocordycipitaceae</taxon>
        <taxon>Ophiocordyceps</taxon>
    </lineage>
</organism>
<comment type="caution">
    <text evidence="1">The sequence shown here is derived from an EMBL/GenBank/DDBJ whole genome shotgun (WGS) entry which is preliminary data.</text>
</comment>
<dbReference type="GO" id="GO:0004526">
    <property type="term" value="F:ribonuclease P activity"/>
    <property type="evidence" value="ECO:0007669"/>
    <property type="project" value="TreeGrafter"/>
</dbReference>
<dbReference type="Proteomes" id="UP000253664">
    <property type="component" value="Unassembled WGS sequence"/>
</dbReference>
<dbReference type="GO" id="GO:0030681">
    <property type="term" value="C:multimeric ribonuclease P complex"/>
    <property type="evidence" value="ECO:0007669"/>
    <property type="project" value="TreeGrafter"/>
</dbReference>
<dbReference type="GO" id="GO:0000172">
    <property type="term" value="C:ribonuclease MRP complex"/>
    <property type="evidence" value="ECO:0007669"/>
    <property type="project" value="TreeGrafter"/>
</dbReference>
<protein>
    <submittedName>
        <fullName evidence="1">Uncharacterized protein</fullName>
    </submittedName>
</protein>
<keyword evidence="2" id="KW-1185">Reference proteome</keyword>
<dbReference type="GO" id="GO:0000447">
    <property type="term" value="P:endonucleolytic cleavage in ITS1 to separate SSU-rRNA from 5.8S rRNA and LSU-rRNA from tricistronic rRNA transcript (SSU-rRNA, 5.8S rRNA, LSU-rRNA)"/>
    <property type="evidence" value="ECO:0007669"/>
    <property type="project" value="TreeGrafter"/>
</dbReference>
<dbReference type="EMBL" id="LKCN02000004">
    <property type="protein sequence ID" value="RCI14352.1"/>
    <property type="molecule type" value="Genomic_DNA"/>
</dbReference>
<sequence>MIPKLPASIYQPSTCAVMYGSLGHVDDHQLPQTGKPWTTIAAHDFIHRVDVIAPQDCYPALCEKFVEQRRQPVYARVTMALEQLLQADFLIECVKKGDVLMLSQGQTSTDNVFSLRKGILRMYLDKETFERAGLEGKPYGTKGNRGHKARWIVSYDVANPPGKKASDRLLYACQRVLDKPLTWLLCDTDPASPSLKSIEAHKPTLFTANAATVQKIEVSNVKPQIAASILADGDRTSLGETATELYEWLSLIRLRSPRAAANDTIDPFLSRYSAPGGAHGQTNVCLLSWQGFMAATWLRSLVTDALEACSPQQWVFISATTLSTNVARLGSELALLRPSGVVDEYLMWETSKSN</sequence>
<reference evidence="1 2" key="1">
    <citation type="journal article" date="2015" name="BMC Genomics">
        <title>Insights from the genome of Ophiocordyceps polyrhachis-furcata to pathogenicity and host specificity in insect fungi.</title>
        <authorList>
            <person name="Wichadakul D."/>
            <person name="Kobmoo N."/>
            <person name="Ingsriswang S."/>
            <person name="Tangphatsornruang S."/>
            <person name="Chantasingh D."/>
            <person name="Luangsa-ard J.J."/>
            <person name="Eurwilaichitr L."/>
        </authorList>
    </citation>
    <scope>NUCLEOTIDE SEQUENCE [LARGE SCALE GENOMIC DNA]</scope>
    <source>
        <strain evidence="1 2">BCC 54312</strain>
    </source>
</reference>
<dbReference type="Pfam" id="PF08584">
    <property type="entry name" value="Ribonuc_P_40"/>
    <property type="match status" value="1"/>
</dbReference>
<gene>
    <name evidence="1" type="ORF">L249_5951</name>
</gene>
<dbReference type="InterPro" id="IPR013893">
    <property type="entry name" value="RNase_P_Rpp40"/>
</dbReference>